<accession>A0ACC2VAI2</accession>
<proteinExistence type="predicted"/>
<sequence>MSTHIQGPRTRSRSNADQTIMIDSTTTKPLRSSASTVKPMGFSDIKIGQSGRPSVGRRASSQQKSQQKKEIGQEDPIAIMGRRRTPDRERDTTTEDEDDDFVMVSVSPIPPKGGQHPNTQNIRLDGTQGPPNHRQKPTVRKPLKNQRSLSHFRTSSGGHDHKRAGSPGLGNGGACGMTQAAERLSLMETDETDDPLALHSSGTRNVDTFGNKSPIRHVLGQSRSLGKALLSRTRSGVDDEAGSSPDSVRRQGGSWIKRSKATTFEPSSLHSPIGRMDNADTSISSMDSIYADLDVTSRGSPVGSHSRNTSEEDDSLMMSSSPALDTPIHHRTYSTASSAPLGQPRPSVSQPRFPPPSTIKTHAWRVASMDADYQVSPFLSPKTVLASQNASMPTYSIPGQPAAEKEEATYTMSLNSPYQTPAYRRPSLPHTDSLFGGSGLVPGKKTASMGELQQVGFGKENHIKRPSLGNSPARIGSSYGIASNRNRKSVSGTSLHEQSQLPRATLPRSHAGSLSAWANKPHRRTTSVESSIPTVSSGLSHGFNPMSRSQGLKSGLSDTAKISASGTPFAKSTTTSSRSSLNSNIKPITGQGQPKARAFEQVKPLQTAFESHEGQQVSRKFRPRDSGLSLSSSTFAGVFAPPSHDQQASNIVLPSISRPIRPAMLKRASSCGDERSSSSQPPEKTPMEGPGPGSMWPAAFGFDFVAARASLGNDDDKQPSMPDTPVKKGAFGTDATQNPRVGHSTSQPLLTTSSLFSVIRPTAHAKPRASVPFASSQPVFTTTDPTGRTSSVRAVMVTPAVSLAHNGASSPLSPSDSYGAQGSSPTVRVSLKGTGTIGTVERNATAIATSAGSVHMGLLRRLSSGAASSSEMSEDEGTPTKNTGTERSMLASLAGRSKTPTPLPKVQVRPTSQSGLLTPQHASSIRLPFHLPPEPSPLAPRHSLPQFSLNNVTKRHQPRVSAPGGAIGQQGEDIFESNFVVVEIMGKGAFSQVVKVKDRQTDTVYAIKKARGVFEGVKDRLRHLEEVDILRHLSSHPNDNVIHFVDAWEQNRQLFIQTDLYLGTLGFFLEEYGRHFERLDEARAWKITRELADGLDYIHAMGVIHFDIKPANIMIDSVGTLKIGDFGLATRWPRVTAEAILAGSGLGGDVGNITGITRLADREGDRIYMAPEMLHGQYSMAADIFSFGLVILETSTNICVPDGGAPWHALRENDLSVVDFSAISPALTDLITQCMRADATERPTIKDIVSHPILHRARIAGQAALTPEPDDWLTQLLTDFTASVSADAADVEMA</sequence>
<organism evidence="1 2">
    <name type="scientific">Naganishia friedmannii</name>
    <dbReference type="NCBI Taxonomy" id="89922"/>
    <lineage>
        <taxon>Eukaryota</taxon>
        <taxon>Fungi</taxon>
        <taxon>Dikarya</taxon>
        <taxon>Basidiomycota</taxon>
        <taxon>Agaricomycotina</taxon>
        <taxon>Tremellomycetes</taxon>
        <taxon>Filobasidiales</taxon>
        <taxon>Filobasidiaceae</taxon>
        <taxon>Naganishia</taxon>
    </lineage>
</organism>
<evidence type="ECO:0000313" key="1">
    <source>
        <dbReference type="EMBL" id="KAJ9095636.1"/>
    </source>
</evidence>
<dbReference type="Proteomes" id="UP001227268">
    <property type="component" value="Unassembled WGS sequence"/>
</dbReference>
<protein>
    <submittedName>
        <fullName evidence="1">Uncharacterized protein</fullName>
    </submittedName>
</protein>
<keyword evidence="2" id="KW-1185">Reference proteome</keyword>
<name>A0ACC2VAI2_9TREE</name>
<gene>
    <name evidence="1" type="ORF">QFC21_005508</name>
</gene>
<comment type="caution">
    <text evidence="1">The sequence shown here is derived from an EMBL/GenBank/DDBJ whole genome shotgun (WGS) entry which is preliminary data.</text>
</comment>
<dbReference type="EMBL" id="JASBWT010000021">
    <property type="protein sequence ID" value="KAJ9095636.1"/>
    <property type="molecule type" value="Genomic_DNA"/>
</dbReference>
<evidence type="ECO:0000313" key="2">
    <source>
        <dbReference type="Proteomes" id="UP001227268"/>
    </source>
</evidence>
<reference evidence="1" key="1">
    <citation type="submission" date="2023-04" db="EMBL/GenBank/DDBJ databases">
        <title>Draft Genome sequencing of Naganishia species isolated from polar environments using Oxford Nanopore Technology.</title>
        <authorList>
            <person name="Leo P."/>
            <person name="Venkateswaran K."/>
        </authorList>
    </citation>
    <scope>NUCLEOTIDE SEQUENCE</scope>
    <source>
        <strain evidence="1">MNA-CCFEE 5423</strain>
    </source>
</reference>